<dbReference type="AlphaFoldDB" id="A0AAE6M3J4"/>
<evidence type="ECO:0000313" key="14">
    <source>
        <dbReference type="Proteomes" id="UP000321332"/>
    </source>
</evidence>
<dbReference type="GeneID" id="61187613"/>
<proteinExistence type="inferred from homology"/>
<evidence type="ECO:0000256" key="6">
    <source>
        <dbReference type="ARBA" id="ARBA00022763"/>
    </source>
</evidence>
<evidence type="ECO:0000256" key="2">
    <source>
        <dbReference type="ARBA" id="ARBA00002631"/>
    </source>
</evidence>
<keyword evidence="9" id="KW-0963">Cytoplasm</keyword>
<dbReference type="InterPro" id="IPR018085">
    <property type="entry name" value="Ura-DNA_Glyclase_AS"/>
</dbReference>
<evidence type="ECO:0000256" key="9">
    <source>
        <dbReference type="HAMAP-Rule" id="MF_00148"/>
    </source>
</evidence>
<dbReference type="NCBIfam" id="NF003591">
    <property type="entry name" value="PRK05254.1-4"/>
    <property type="match status" value="1"/>
</dbReference>
<gene>
    <name evidence="9" type="primary">ung</name>
    <name evidence="13" type="ORF">FGL89_07600</name>
</gene>
<dbReference type="PROSITE" id="PS00130">
    <property type="entry name" value="U_DNA_GLYCOSYLASE"/>
    <property type="match status" value="1"/>
</dbReference>
<keyword evidence="7 9" id="KW-0378">Hydrolase</keyword>
<dbReference type="SMART" id="SM00986">
    <property type="entry name" value="UDG"/>
    <property type="match status" value="1"/>
</dbReference>
<protein>
    <recommendedName>
        <fullName evidence="5 9">Uracil-DNA glycosylase</fullName>
        <shortName evidence="9">UDG</shortName>
        <ecNumber evidence="4 9">3.2.2.27</ecNumber>
    </recommendedName>
</protein>
<dbReference type="HAMAP" id="MF_00148">
    <property type="entry name" value="UDG"/>
    <property type="match status" value="1"/>
</dbReference>
<feature type="active site" description="Proton acceptor" evidence="9 10">
    <location>
        <position position="64"/>
    </location>
</feature>
<keyword evidence="8 9" id="KW-0234">DNA repair</keyword>
<dbReference type="NCBIfam" id="NF003588">
    <property type="entry name" value="PRK05254.1-1"/>
    <property type="match status" value="1"/>
</dbReference>
<dbReference type="PANTHER" id="PTHR11264">
    <property type="entry name" value="URACIL-DNA GLYCOSYLASE"/>
    <property type="match status" value="1"/>
</dbReference>
<dbReference type="OMA" id="PDNGYLM"/>
<dbReference type="InterPro" id="IPR005122">
    <property type="entry name" value="Uracil-DNA_glycosylase-like"/>
</dbReference>
<evidence type="ECO:0000256" key="3">
    <source>
        <dbReference type="ARBA" id="ARBA00008184"/>
    </source>
</evidence>
<dbReference type="NCBIfam" id="NF003589">
    <property type="entry name" value="PRK05254.1-2"/>
    <property type="match status" value="1"/>
</dbReference>
<evidence type="ECO:0000313" key="13">
    <source>
        <dbReference type="EMBL" id="QEA33994.1"/>
    </source>
</evidence>
<dbReference type="InterPro" id="IPR002043">
    <property type="entry name" value="UDG_fam1"/>
</dbReference>
<evidence type="ECO:0000256" key="11">
    <source>
        <dbReference type="RuleBase" id="RU003780"/>
    </source>
</evidence>
<dbReference type="NCBIfam" id="TIGR00628">
    <property type="entry name" value="ung"/>
    <property type="match status" value="1"/>
</dbReference>
<evidence type="ECO:0000256" key="10">
    <source>
        <dbReference type="PROSITE-ProRule" id="PRU10072"/>
    </source>
</evidence>
<dbReference type="PANTHER" id="PTHR11264:SF0">
    <property type="entry name" value="URACIL-DNA GLYCOSYLASE"/>
    <property type="match status" value="1"/>
</dbReference>
<dbReference type="NCBIfam" id="NF003592">
    <property type="entry name" value="PRK05254.1-5"/>
    <property type="match status" value="1"/>
</dbReference>
<dbReference type="GO" id="GO:0005737">
    <property type="term" value="C:cytoplasm"/>
    <property type="evidence" value="ECO:0007669"/>
    <property type="project" value="UniProtKB-SubCell"/>
</dbReference>
<dbReference type="GO" id="GO:0097510">
    <property type="term" value="P:base-excision repair, AP site formation via deaminated base removal"/>
    <property type="evidence" value="ECO:0007669"/>
    <property type="project" value="TreeGrafter"/>
</dbReference>
<comment type="subcellular location">
    <subcellularLocation>
        <location evidence="9">Cytoplasm</location>
    </subcellularLocation>
</comment>
<sequence>MLLTNTSWAPYIKHKLSSEQLAEIKAFLDNIYQGQTIFPPRDRVFAALFATQLKNTKVVIMGQDPYHEFGQAQGLSFSVPDTTTAPPSLRNILTELTTDIGKRASHDLTSWATQGVLLLNAVLTVPEGHANAHAGGVWEPLTDAVIQIASEDENPKVFILWGKYAQSKRKFIDESRHLVIVSAHPSPLSAYRGFFGSQPFSKANDFLSKNGRQAIDWLD</sequence>
<keyword evidence="13" id="KW-0326">Glycosidase</keyword>
<dbReference type="InterPro" id="IPR036895">
    <property type="entry name" value="Uracil-DNA_glycosylase-like_sf"/>
</dbReference>
<dbReference type="Pfam" id="PF03167">
    <property type="entry name" value="UDG"/>
    <property type="match status" value="1"/>
</dbReference>
<name>A0AAE6M3J4_LEUCA</name>
<evidence type="ECO:0000259" key="12">
    <source>
        <dbReference type="SMART" id="SM00986"/>
    </source>
</evidence>
<dbReference type="CDD" id="cd10027">
    <property type="entry name" value="UDG-F1-like"/>
    <property type="match status" value="1"/>
</dbReference>
<evidence type="ECO:0000256" key="4">
    <source>
        <dbReference type="ARBA" id="ARBA00012030"/>
    </source>
</evidence>
<evidence type="ECO:0000256" key="7">
    <source>
        <dbReference type="ARBA" id="ARBA00022801"/>
    </source>
</evidence>
<dbReference type="EMBL" id="CP042374">
    <property type="protein sequence ID" value="QEA33994.1"/>
    <property type="molecule type" value="Genomic_DNA"/>
</dbReference>
<dbReference type="Proteomes" id="UP000321332">
    <property type="component" value="Chromosome"/>
</dbReference>
<dbReference type="EC" id="3.2.2.27" evidence="4 9"/>
<comment type="similarity">
    <text evidence="3 9 11">Belongs to the uracil-DNA glycosylase (UDG) superfamily. UNG family.</text>
</comment>
<dbReference type="SUPFAM" id="SSF52141">
    <property type="entry name" value="Uracil-DNA glycosylase-like"/>
    <property type="match status" value="1"/>
</dbReference>
<accession>A0AAE6M3J4</accession>
<dbReference type="Gene3D" id="3.40.470.10">
    <property type="entry name" value="Uracil-DNA glycosylase-like domain"/>
    <property type="match status" value="1"/>
</dbReference>
<reference evidence="13 14" key="1">
    <citation type="submission" date="2019-06" db="EMBL/GenBank/DDBJ databases">
        <title>Genome analyses of bacteria isolated from kimchi.</title>
        <authorList>
            <person name="Lee S."/>
            <person name="Ahn S."/>
            <person name="Roh S."/>
        </authorList>
    </citation>
    <scope>NUCLEOTIDE SEQUENCE [LARGE SCALE GENOMIC DNA]</scope>
    <source>
        <strain evidence="13 14">CBA3620</strain>
    </source>
</reference>
<organism evidence="13 14">
    <name type="scientific">Leuconostoc carnosum</name>
    <dbReference type="NCBI Taxonomy" id="1252"/>
    <lineage>
        <taxon>Bacteria</taxon>
        <taxon>Bacillati</taxon>
        <taxon>Bacillota</taxon>
        <taxon>Bacilli</taxon>
        <taxon>Lactobacillales</taxon>
        <taxon>Lactobacillaceae</taxon>
        <taxon>Leuconostoc</taxon>
    </lineage>
</organism>
<comment type="catalytic activity">
    <reaction evidence="1 9 11">
        <text>Hydrolyzes single-stranded DNA or mismatched double-stranded DNA and polynucleotides, releasing free uracil.</text>
        <dbReference type="EC" id="3.2.2.27"/>
    </reaction>
</comment>
<dbReference type="SMART" id="SM00987">
    <property type="entry name" value="UreE_C"/>
    <property type="match status" value="1"/>
</dbReference>
<evidence type="ECO:0000256" key="8">
    <source>
        <dbReference type="ARBA" id="ARBA00023204"/>
    </source>
</evidence>
<evidence type="ECO:0000256" key="5">
    <source>
        <dbReference type="ARBA" id="ARBA00018429"/>
    </source>
</evidence>
<evidence type="ECO:0000256" key="1">
    <source>
        <dbReference type="ARBA" id="ARBA00001400"/>
    </source>
</evidence>
<dbReference type="RefSeq" id="WP_014974567.1">
    <property type="nucleotide sequence ID" value="NZ_CP042374.1"/>
</dbReference>
<comment type="function">
    <text evidence="2 9 11">Excises uracil residues from the DNA which can arise as a result of misincorporation of dUMP residues by DNA polymerase or due to deamination of cytosine.</text>
</comment>
<feature type="domain" description="Uracil-DNA glycosylase-like" evidence="12">
    <location>
        <begin position="49"/>
        <end position="207"/>
    </location>
</feature>
<keyword evidence="6 9" id="KW-0227">DNA damage</keyword>
<dbReference type="GO" id="GO:0004844">
    <property type="term" value="F:uracil DNA N-glycosylase activity"/>
    <property type="evidence" value="ECO:0007669"/>
    <property type="project" value="UniProtKB-UniRule"/>
</dbReference>